<dbReference type="AlphaFoldDB" id="A0A392TEH0"/>
<dbReference type="EMBL" id="LXQA010565610">
    <property type="protein sequence ID" value="MCI59553.1"/>
    <property type="molecule type" value="Genomic_DNA"/>
</dbReference>
<name>A0A392TEH0_9FABA</name>
<reference evidence="1 2" key="1">
    <citation type="journal article" date="2018" name="Front. Plant Sci.">
        <title>Red Clover (Trifolium pratense) and Zigzag Clover (T. medium) - A Picture of Genomic Similarities and Differences.</title>
        <authorList>
            <person name="Dluhosova J."/>
            <person name="Istvanek J."/>
            <person name="Nedelnik J."/>
            <person name="Repkova J."/>
        </authorList>
    </citation>
    <scope>NUCLEOTIDE SEQUENCE [LARGE SCALE GENOMIC DNA]</scope>
    <source>
        <strain evidence="2">cv. 10/8</strain>
        <tissue evidence="1">Leaf</tissue>
    </source>
</reference>
<sequence length="25" mass="2853">MLPSMNLLFILHGSGYPLRLILPQE</sequence>
<evidence type="ECO:0000313" key="2">
    <source>
        <dbReference type="Proteomes" id="UP000265520"/>
    </source>
</evidence>
<evidence type="ECO:0000313" key="1">
    <source>
        <dbReference type="EMBL" id="MCI59553.1"/>
    </source>
</evidence>
<accession>A0A392TEH0</accession>
<dbReference type="Proteomes" id="UP000265520">
    <property type="component" value="Unassembled WGS sequence"/>
</dbReference>
<comment type="caution">
    <text evidence="1">The sequence shown here is derived from an EMBL/GenBank/DDBJ whole genome shotgun (WGS) entry which is preliminary data.</text>
</comment>
<protein>
    <submittedName>
        <fullName evidence="1">Uncharacterized protein</fullName>
    </submittedName>
</protein>
<organism evidence="1 2">
    <name type="scientific">Trifolium medium</name>
    <dbReference type="NCBI Taxonomy" id="97028"/>
    <lineage>
        <taxon>Eukaryota</taxon>
        <taxon>Viridiplantae</taxon>
        <taxon>Streptophyta</taxon>
        <taxon>Embryophyta</taxon>
        <taxon>Tracheophyta</taxon>
        <taxon>Spermatophyta</taxon>
        <taxon>Magnoliopsida</taxon>
        <taxon>eudicotyledons</taxon>
        <taxon>Gunneridae</taxon>
        <taxon>Pentapetalae</taxon>
        <taxon>rosids</taxon>
        <taxon>fabids</taxon>
        <taxon>Fabales</taxon>
        <taxon>Fabaceae</taxon>
        <taxon>Papilionoideae</taxon>
        <taxon>50 kb inversion clade</taxon>
        <taxon>NPAAA clade</taxon>
        <taxon>Hologalegina</taxon>
        <taxon>IRL clade</taxon>
        <taxon>Trifolieae</taxon>
        <taxon>Trifolium</taxon>
    </lineage>
</organism>
<keyword evidence="2" id="KW-1185">Reference proteome</keyword>
<proteinExistence type="predicted"/>
<feature type="non-terminal residue" evidence="1">
    <location>
        <position position="25"/>
    </location>
</feature>